<dbReference type="STRING" id="3469.A0A4Y7IKR0"/>
<dbReference type="SMART" id="SM00474">
    <property type="entry name" value="35EXOc"/>
    <property type="match status" value="1"/>
</dbReference>
<dbReference type="PANTHER" id="PTHR47765:SF2">
    <property type="entry name" value="EXONUCLEASE MUT-7 HOMOLOG"/>
    <property type="match status" value="1"/>
</dbReference>
<evidence type="ECO:0000313" key="4">
    <source>
        <dbReference type="Proteomes" id="UP000316621"/>
    </source>
</evidence>
<feature type="compositionally biased region" description="Basic residues" evidence="1">
    <location>
        <begin position="304"/>
        <end position="316"/>
    </location>
</feature>
<dbReference type="InterPro" id="IPR012337">
    <property type="entry name" value="RNaseH-like_sf"/>
</dbReference>
<dbReference type="AlphaFoldDB" id="A0A4Y7IKR0"/>
<feature type="region of interest" description="Disordered" evidence="1">
    <location>
        <begin position="289"/>
        <end position="316"/>
    </location>
</feature>
<feature type="domain" description="3'-5' exonuclease" evidence="2">
    <location>
        <begin position="15"/>
        <end position="243"/>
    </location>
</feature>
<dbReference type="InterPro" id="IPR036397">
    <property type="entry name" value="RNaseH_sf"/>
</dbReference>
<reference evidence="3 4" key="1">
    <citation type="journal article" date="2018" name="Science">
        <title>The opium poppy genome and morphinan production.</title>
        <authorList>
            <person name="Guo L."/>
            <person name="Winzer T."/>
            <person name="Yang X."/>
            <person name="Li Y."/>
            <person name="Ning Z."/>
            <person name="He Z."/>
            <person name="Teodor R."/>
            <person name="Lu Y."/>
            <person name="Bowser T.A."/>
            <person name="Graham I.A."/>
            <person name="Ye K."/>
        </authorList>
    </citation>
    <scope>NUCLEOTIDE SEQUENCE [LARGE SCALE GENOMIC DNA]</scope>
    <source>
        <strain evidence="4">cv. HN1</strain>
        <tissue evidence="3">Leaves</tissue>
    </source>
</reference>
<evidence type="ECO:0000313" key="3">
    <source>
        <dbReference type="EMBL" id="RZC48049.1"/>
    </source>
</evidence>
<dbReference type="SUPFAM" id="SSF53098">
    <property type="entry name" value="Ribonuclease H-like"/>
    <property type="match status" value="1"/>
</dbReference>
<dbReference type="InterPro" id="IPR002562">
    <property type="entry name" value="3'-5'_exonuclease_dom"/>
</dbReference>
<dbReference type="InterPro" id="IPR052408">
    <property type="entry name" value="Exonuclease_MUT-7-like"/>
</dbReference>
<keyword evidence="4" id="KW-1185">Reference proteome</keyword>
<protein>
    <recommendedName>
        <fullName evidence="2">3'-5' exonuclease domain-containing protein</fullName>
    </recommendedName>
</protein>
<dbReference type="Gramene" id="RZC48049">
    <property type="protein sequence ID" value="RZC48049"/>
    <property type="gene ID" value="C5167_041003"/>
</dbReference>
<gene>
    <name evidence="3" type="ORF">C5167_041003</name>
</gene>
<sequence>MDSQEMMKTIEPQEIHLVSTTTDDSEEYNLLLWALNHSSIVGLDAEWACSNETIKYTFPTVALLQIACRINDEYLEDGDSPNKILVFLVDLQEIIRLSSTLTSIYQLLKDLFVSPHVLKLGFSFKQDFTYLSSTFASHGCPPGFDKLQCSKMAQDLVQLAPFVDISTLYHEGQLQQKQPGEDVSKNLKGLATVCKEVIGVTLSKELQCSDWSFRPLTEDQKTYAAVDAQCLLEIFDVFEEKVLIEAELTLFAAESSNFNASCIKTAPPRISLLNIIGRYGERIFLKHFDRKPKTPKQPPQPFSKKTRKKMQKLAAPHKIRKPFTSADTTKEAKLIEGCGHLQEAKLIESHSDLQGPPPGYSSLVILAPPGPPEDSSLITLSTPPQQLSKKLRKKKKMQNLAPSHEIVRPTTSATSNENAKLIQGFGGSQGPVPGDSSIIISCCDGGGDGCANAVMPQANVARSIPNRGGHCSTMDPVVCQLCGKPSHTASDCYKRFNKGFKPQKPRWIKKGRTQSACSQPPWAPVVSVTHPSSTVFECVI</sequence>
<name>A0A4Y7IKR0_PAPSO</name>
<dbReference type="GO" id="GO:0008408">
    <property type="term" value="F:3'-5' exonuclease activity"/>
    <property type="evidence" value="ECO:0007669"/>
    <property type="project" value="InterPro"/>
</dbReference>
<accession>A0A4Y7IKR0</accession>
<dbReference type="GO" id="GO:0006139">
    <property type="term" value="P:nucleobase-containing compound metabolic process"/>
    <property type="evidence" value="ECO:0007669"/>
    <property type="project" value="InterPro"/>
</dbReference>
<dbReference type="Proteomes" id="UP000316621">
    <property type="component" value="Chromosome 1"/>
</dbReference>
<dbReference type="PANTHER" id="PTHR47765">
    <property type="entry name" value="3'-5' EXONUCLEASE DOMAIN-CONTAINING PROTEIN"/>
    <property type="match status" value="1"/>
</dbReference>
<dbReference type="Pfam" id="PF01612">
    <property type="entry name" value="DNA_pol_A_exo1"/>
    <property type="match status" value="1"/>
</dbReference>
<dbReference type="Gene3D" id="3.30.420.10">
    <property type="entry name" value="Ribonuclease H-like superfamily/Ribonuclease H"/>
    <property type="match status" value="1"/>
</dbReference>
<proteinExistence type="predicted"/>
<dbReference type="GO" id="GO:0003676">
    <property type="term" value="F:nucleic acid binding"/>
    <property type="evidence" value="ECO:0007669"/>
    <property type="project" value="InterPro"/>
</dbReference>
<dbReference type="EMBL" id="CM010715">
    <property type="protein sequence ID" value="RZC48049.1"/>
    <property type="molecule type" value="Genomic_DNA"/>
</dbReference>
<organism evidence="3 4">
    <name type="scientific">Papaver somniferum</name>
    <name type="common">Opium poppy</name>
    <dbReference type="NCBI Taxonomy" id="3469"/>
    <lineage>
        <taxon>Eukaryota</taxon>
        <taxon>Viridiplantae</taxon>
        <taxon>Streptophyta</taxon>
        <taxon>Embryophyta</taxon>
        <taxon>Tracheophyta</taxon>
        <taxon>Spermatophyta</taxon>
        <taxon>Magnoliopsida</taxon>
        <taxon>Ranunculales</taxon>
        <taxon>Papaveraceae</taxon>
        <taxon>Papaveroideae</taxon>
        <taxon>Papaver</taxon>
    </lineage>
</organism>
<evidence type="ECO:0000259" key="2">
    <source>
        <dbReference type="SMART" id="SM00474"/>
    </source>
</evidence>
<evidence type="ECO:0000256" key="1">
    <source>
        <dbReference type="SAM" id="MobiDB-lite"/>
    </source>
</evidence>